<name>A0A8H6FLN7_9LECA</name>
<dbReference type="EMBL" id="JACCJC010000064">
    <property type="protein sequence ID" value="KAF6230813.1"/>
    <property type="molecule type" value="Genomic_DNA"/>
</dbReference>
<gene>
    <name evidence="1" type="ORF">HO173_010929</name>
</gene>
<dbReference type="AlphaFoldDB" id="A0A8H6FLN7"/>
<protein>
    <submittedName>
        <fullName evidence="1">Uncharacterized protein</fullName>
    </submittedName>
</protein>
<dbReference type="RefSeq" id="XP_037160246.1">
    <property type="nucleotide sequence ID" value="XM_037312814.1"/>
</dbReference>
<dbReference type="Proteomes" id="UP000578531">
    <property type="component" value="Unassembled WGS sequence"/>
</dbReference>
<dbReference type="GeneID" id="59292575"/>
<accession>A0A8H6FLN7</accession>
<evidence type="ECO:0000313" key="2">
    <source>
        <dbReference type="Proteomes" id="UP000578531"/>
    </source>
</evidence>
<proteinExistence type="predicted"/>
<keyword evidence="2" id="KW-1185">Reference proteome</keyword>
<reference evidence="1 2" key="1">
    <citation type="journal article" date="2020" name="Genomics">
        <title>Complete, high-quality genomes from long-read metagenomic sequencing of two wolf lichen thalli reveals enigmatic genome architecture.</title>
        <authorList>
            <person name="McKenzie S.K."/>
            <person name="Walston R.F."/>
            <person name="Allen J.L."/>
        </authorList>
    </citation>
    <scope>NUCLEOTIDE SEQUENCE [LARGE SCALE GENOMIC DNA]</scope>
    <source>
        <strain evidence="1">WasteWater2</strain>
    </source>
</reference>
<evidence type="ECO:0000313" key="1">
    <source>
        <dbReference type="EMBL" id="KAF6230813.1"/>
    </source>
</evidence>
<sequence>MDHLPLPSDPILPLSEVPYLCNEPYDTTIPFLEYPRHKGRPWMTREAPYEYHEALFPTPTRDLESFFQTWLCFGLLAELLAGLFDHERFVSKSKRDGSPVISTMQLQSLTEQRFELVRTLDKPT</sequence>
<comment type="caution">
    <text evidence="1">The sequence shown here is derived from an EMBL/GenBank/DDBJ whole genome shotgun (WGS) entry which is preliminary data.</text>
</comment>
<organism evidence="1 2">
    <name type="scientific">Letharia columbiana</name>
    <dbReference type="NCBI Taxonomy" id="112416"/>
    <lineage>
        <taxon>Eukaryota</taxon>
        <taxon>Fungi</taxon>
        <taxon>Dikarya</taxon>
        <taxon>Ascomycota</taxon>
        <taxon>Pezizomycotina</taxon>
        <taxon>Lecanoromycetes</taxon>
        <taxon>OSLEUM clade</taxon>
        <taxon>Lecanoromycetidae</taxon>
        <taxon>Lecanorales</taxon>
        <taxon>Lecanorineae</taxon>
        <taxon>Parmeliaceae</taxon>
        <taxon>Letharia</taxon>
    </lineage>
</organism>